<organism evidence="2">
    <name type="scientific">marine metagenome</name>
    <dbReference type="NCBI Taxonomy" id="408172"/>
    <lineage>
        <taxon>unclassified sequences</taxon>
        <taxon>metagenomes</taxon>
        <taxon>ecological metagenomes</taxon>
    </lineage>
</organism>
<dbReference type="InterPro" id="IPR010869">
    <property type="entry name" value="DUF1501"/>
</dbReference>
<evidence type="ECO:0000313" key="2">
    <source>
        <dbReference type="EMBL" id="SVD86541.1"/>
    </source>
</evidence>
<evidence type="ECO:0000256" key="1">
    <source>
        <dbReference type="SAM" id="MobiDB-lite"/>
    </source>
</evidence>
<dbReference type="EMBL" id="UINC01178407">
    <property type="protein sequence ID" value="SVD86541.1"/>
    <property type="molecule type" value="Genomic_DNA"/>
</dbReference>
<name>A0A382YTW0_9ZZZZ</name>
<dbReference type="AlphaFoldDB" id="A0A382YTW0"/>
<feature type="non-terminal residue" evidence="2">
    <location>
        <position position="1"/>
    </location>
</feature>
<protein>
    <recommendedName>
        <fullName evidence="3">DUF1501 domain-containing protein</fullName>
    </recommendedName>
</protein>
<gene>
    <name evidence="2" type="ORF">METZ01_LOCUS439395</name>
</gene>
<reference evidence="2" key="1">
    <citation type="submission" date="2018-05" db="EMBL/GenBank/DDBJ databases">
        <authorList>
            <person name="Lanie J.A."/>
            <person name="Ng W.-L."/>
            <person name="Kazmierczak K.M."/>
            <person name="Andrzejewski T.M."/>
            <person name="Davidsen T.M."/>
            <person name="Wayne K.J."/>
            <person name="Tettelin H."/>
            <person name="Glass J.I."/>
            <person name="Rusch D."/>
            <person name="Podicherti R."/>
            <person name="Tsui H.-C.T."/>
            <person name="Winkler M.E."/>
        </authorList>
    </citation>
    <scope>NUCLEOTIDE SEQUENCE</scope>
</reference>
<feature type="region of interest" description="Disordered" evidence="1">
    <location>
        <begin position="238"/>
        <end position="261"/>
    </location>
</feature>
<dbReference type="Pfam" id="PF07394">
    <property type="entry name" value="DUF1501"/>
    <property type="match status" value="1"/>
</dbReference>
<accession>A0A382YTW0</accession>
<proteinExistence type="predicted"/>
<evidence type="ECO:0008006" key="3">
    <source>
        <dbReference type="Google" id="ProtNLM"/>
    </source>
</evidence>
<feature type="non-terminal residue" evidence="2">
    <location>
        <position position="261"/>
    </location>
</feature>
<sequence>HKAVIHLHLDGGPPQMDLIDPKPDAPAEIRGPFAPIPTKLDGLQVTELLPKVAGIADRLVFLRSLVGAAGRHDAFQCQSGYDSKSLASIGGRPAMGCIVEKTLGPGPNDSPAFVDLMQGRPLARNSARPGFLGAPYKPFRPDISHLFKRELEQGMKGELARLGENHRDSLALVEGLNPERLDMRLRILERFDKVRAGLDNSGSMAAADSFTRRAASILTSGKVAEALDLSREDPRVLERFTPSEPTSGKQFGTAEGPLATR</sequence>